<evidence type="ECO:0000256" key="11">
    <source>
        <dbReference type="ARBA" id="ARBA00022840"/>
    </source>
</evidence>
<dbReference type="PRINTS" id="PR00344">
    <property type="entry name" value="BCTRLSENSOR"/>
</dbReference>
<dbReference type="SMART" id="SM00388">
    <property type="entry name" value="HisKA"/>
    <property type="match status" value="1"/>
</dbReference>
<dbReference type="InterPro" id="IPR005467">
    <property type="entry name" value="His_kinase_dom"/>
</dbReference>
<comment type="subcellular location">
    <subcellularLocation>
        <location evidence="2">Cell inner membrane</location>
        <topology evidence="2">Multi-pass membrane protein</topology>
    </subcellularLocation>
</comment>
<keyword evidence="9" id="KW-0547">Nucleotide-binding</keyword>
<evidence type="ECO:0000256" key="13">
    <source>
        <dbReference type="ARBA" id="ARBA00023012"/>
    </source>
</evidence>
<dbReference type="Pfam" id="PF00072">
    <property type="entry name" value="Response_reg"/>
    <property type="match status" value="1"/>
</dbReference>
<evidence type="ECO:0000256" key="8">
    <source>
        <dbReference type="ARBA" id="ARBA00022692"/>
    </source>
</evidence>
<dbReference type="PIRSF" id="PIRSF036437">
    <property type="entry name" value="HK_TorS"/>
    <property type="match status" value="1"/>
</dbReference>
<evidence type="ECO:0000259" key="20">
    <source>
        <dbReference type="PROSITE" id="PS50894"/>
    </source>
</evidence>
<evidence type="ECO:0000259" key="19">
    <source>
        <dbReference type="PROSITE" id="PS50110"/>
    </source>
</evidence>
<dbReference type="Gene3D" id="3.40.50.2300">
    <property type="match status" value="1"/>
</dbReference>
<evidence type="ECO:0000313" key="23">
    <source>
        <dbReference type="Proteomes" id="UP000224974"/>
    </source>
</evidence>
<evidence type="ECO:0000256" key="1">
    <source>
        <dbReference type="ARBA" id="ARBA00000085"/>
    </source>
</evidence>
<dbReference type="InterPro" id="IPR014302">
    <property type="entry name" value="Sig_transdc_His_kinase_TorS"/>
</dbReference>
<proteinExistence type="predicted"/>
<reference evidence="23" key="2">
    <citation type="submission" date="2017-09" db="EMBL/GenBank/DDBJ databases">
        <title>FDA dAtabase for Regulatory Grade micrObial Sequences (FDA-ARGOS): Supporting development and validation of Infectious Disease Dx tests.</title>
        <authorList>
            <person name="Minogue T."/>
            <person name="Wolcott M."/>
            <person name="Wasieloski L."/>
            <person name="Aguilar W."/>
            <person name="Moore D."/>
            <person name="Tallon L."/>
            <person name="Sadzewicz L."/>
            <person name="Ott S."/>
            <person name="Zhao X."/>
            <person name="Nagaraj S."/>
            <person name="Vavikolanu K."/>
            <person name="Aluvathingal J."/>
            <person name="Nadendla S."/>
            <person name="Sichtig H."/>
        </authorList>
    </citation>
    <scope>NUCLEOTIDE SEQUENCE [LARGE SCALE GENOMIC DNA]</scope>
    <source>
        <strain evidence="23">FDAARGOS_387</strain>
    </source>
</reference>
<dbReference type="STRING" id="1111728.GCA_000427805_02126"/>
<evidence type="ECO:0000256" key="16">
    <source>
        <dbReference type="PROSITE-ProRule" id="PRU00169"/>
    </source>
</evidence>
<dbReference type="FunFam" id="1.10.287.130:FF:000002">
    <property type="entry name" value="Two-component osmosensing histidine kinase"/>
    <property type="match status" value="1"/>
</dbReference>
<comment type="catalytic activity">
    <reaction evidence="1">
        <text>ATP + protein L-histidine = ADP + protein N-phospho-L-histidine.</text>
        <dbReference type="EC" id="2.7.13.3"/>
    </reaction>
</comment>
<accession>A0A2C6DLM4</accession>
<dbReference type="Gene3D" id="1.20.58.920">
    <property type="match status" value="1"/>
</dbReference>
<dbReference type="SUPFAM" id="SSF52172">
    <property type="entry name" value="CheY-like"/>
    <property type="match status" value="1"/>
</dbReference>
<keyword evidence="5" id="KW-0997">Cell inner membrane</keyword>
<organism evidence="21 23">
    <name type="scientific">Budvicia aquatica</name>
    <dbReference type="NCBI Taxonomy" id="82979"/>
    <lineage>
        <taxon>Bacteria</taxon>
        <taxon>Pseudomonadati</taxon>
        <taxon>Pseudomonadota</taxon>
        <taxon>Gammaproteobacteria</taxon>
        <taxon>Enterobacterales</taxon>
        <taxon>Budviciaceae</taxon>
        <taxon>Budvicia</taxon>
    </lineage>
</organism>
<keyword evidence="11" id="KW-0067">ATP-binding</keyword>
<evidence type="ECO:0000256" key="4">
    <source>
        <dbReference type="ARBA" id="ARBA00022475"/>
    </source>
</evidence>
<reference evidence="22 24" key="3">
    <citation type="submission" date="2019-03" db="EMBL/GenBank/DDBJ databases">
        <authorList>
            <consortium name="Pathogen Informatics"/>
        </authorList>
    </citation>
    <scope>NUCLEOTIDE SEQUENCE [LARGE SCALE GENOMIC DNA]</scope>
    <source>
        <strain evidence="22 24">NCTC12282</strain>
    </source>
</reference>
<dbReference type="GO" id="GO:0000155">
    <property type="term" value="F:phosphorelay sensor kinase activity"/>
    <property type="evidence" value="ECO:0007669"/>
    <property type="project" value="InterPro"/>
</dbReference>
<feature type="domain" description="HPt" evidence="20">
    <location>
        <begin position="822"/>
        <end position="911"/>
    </location>
</feature>
<dbReference type="EC" id="2.7.13.3" evidence="3"/>
<dbReference type="InterPro" id="IPR003661">
    <property type="entry name" value="HisK_dim/P_dom"/>
</dbReference>
<evidence type="ECO:0000256" key="6">
    <source>
        <dbReference type="ARBA" id="ARBA00022553"/>
    </source>
</evidence>
<evidence type="ECO:0000256" key="14">
    <source>
        <dbReference type="ARBA" id="ARBA00023136"/>
    </source>
</evidence>
<keyword evidence="12 17" id="KW-1133">Transmembrane helix</keyword>
<evidence type="ECO:0000259" key="18">
    <source>
        <dbReference type="PROSITE" id="PS50109"/>
    </source>
</evidence>
<dbReference type="PANTHER" id="PTHR43047">
    <property type="entry name" value="TWO-COMPONENT HISTIDINE PROTEIN KINASE"/>
    <property type="match status" value="1"/>
</dbReference>
<dbReference type="InterPro" id="IPR036641">
    <property type="entry name" value="HPT_dom_sf"/>
</dbReference>
<dbReference type="Gene3D" id="1.20.120.160">
    <property type="entry name" value="HPT domain"/>
    <property type="match status" value="1"/>
</dbReference>
<dbReference type="CDD" id="cd16172">
    <property type="entry name" value="TorS_sensor_domain"/>
    <property type="match status" value="1"/>
</dbReference>
<dbReference type="InterPro" id="IPR008207">
    <property type="entry name" value="Sig_transdc_His_kin_Hpt_dom"/>
</dbReference>
<keyword evidence="7 22" id="KW-0808">Transferase</keyword>
<dbReference type="SUPFAM" id="SSF47226">
    <property type="entry name" value="Histidine-containing phosphotransfer domain, HPT domain"/>
    <property type="match status" value="1"/>
</dbReference>
<dbReference type="Proteomes" id="UP000224974">
    <property type="component" value="Unassembled WGS sequence"/>
</dbReference>
<dbReference type="EMBL" id="PDDX01000001">
    <property type="protein sequence ID" value="PHI29355.1"/>
    <property type="molecule type" value="Genomic_DNA"/>
</dbReference>
<feature type="modified residue" description="4-aspartylphosphate" evidence="16">
    <location>
        <position position="732"/>
    </location>
</feature>
<evidence type="ECO:0000256" key="2">
    <source>
        <dbReference type="ARBA" id="ARBA00004429"/>
    </source>
</evidence>
<feature type="transmembrane region" description="Helical" evidence="17">
    <location>
        <begin position="330"/>
        <end position="351"/>
    </location>
</feature>
<feature type="domain" description="Histidine kinase" evidence="18">
    <location>
        <begin position="448"/>
        <end position="660"/>
    </location>
</feature>
<dbReference type="Pfam" id="PF00512">
    <property type="entry name" value="HisKA"/>
    <property type="match status" value="1"/>
</dbReference>
<dbReference type="CDD" id="cd00082">
    <property type="entry name" value="HisKA"/>
    <property type="match status" value="1"/>
</dbReference>
<name>A0A2C6DLM4_9GAMM</name>
<dbReference type="GO" id="GO:0005886">
    <property type="term" value="C:plasma membrane"/>
    <property type="evidence" value="ECO:0007669"/>
    <property type="project" value="UniProtKB-SubCell"/>
</dbReference>
<dbReference type="InterPro" id="IPR037952">
    <property type="entry name" value="Sensor_TorS"/>
</dbReference>
<keyword evidence="6 16" id="KW-0597">Phosphoprotein</keyword>
<evidence type="ECO:0000256" key="17">
    <source>
        <dbReference type="SAM" id="Phobius"/>
    </source>
</evidence>
<feature type="domain" description="Response regulatory" evidence="19">
    <location>
        <begin position="681"/>
        <end position="797"/>
    </location>
</feature>
<sequence length="911" mass="101887">MSLTHRLWLAFVLMAILSLTSALIGWAGFRHIKQIEQQSTLNLLPTMKTALQLNEAGAYILFSGQALNEVTSEDERQAQGKILTTQSIRIRSLLSQLQDSGFDTSKIQQQEQLLSQHLSEQGQLVEQRLTVSREFSQIHDRIASAANQMTVLTKSQVNNASTAVSANIATMYDDIEKNNRQAVETSLDRLVEVDLDHQSRMTELHEQSLNVANLLAQIVSTSSDDMLADIEKQFGQLVIIVKRRVEFVEDPHRRSLLLPLVSELEAYRALFQHKRDSIELQQRLSFSGQYSLLLFSQFNSELDALVRQVNARSQQDLEKISIARNTSQNLLIIMSIISLVALLFILWRIVWRSVARPLTMQIEALQRILDGDLQTPLPQTISASELKTIGYLVERFRTNTLSLHHQQRYLEMLVAQRTEELNDLVRQHTLARQDAELANKAKSTFLATMSHEIRTPLNGILGTAELLLLKPLPDEDRMAIEVINDSGESLLSILNDILDYSSIEAGRIAILPTSVAPDELIQQAYQLMSSAAHKKGLTLNVEQDAALPEYLQVDRQRVWQIVCNLVGNAIKFTDTGSVTLSSLKVAESWQISVSDTGIGIPTDRQKTLFQPFTQLTHRRGGTGLGLTICQRLSQAMNARLSFESQAGKGSRFTVSIPLKSAGLACLPDAAPQPVEQFSGYHLLLIEDNLINQKVTTALLNQLKVQVTVVSTGREALERLSASDHGFDMALVDLDLPDIDGCELANRLKIQVPDLPLTAFSAHILGNIPEHCYQSGFVGFLSKPLRLKALTEYLSTHLGRSRVIQPVDLLDRKQINDDIRLFGQSQISQWLVLFRENNLPLIERLKSAYQAGEVETIRSVSHQLKSSSGSLSMSTLSHYFGDIEKTYQLDVLKLDALVSDSLYSLEQALNPE</sequence>
<gene>
    <name evidence="21" type="primary">torS</name>
    <name evidence="21" type="ORF">CRN84_08455</name>
    <name evidence="22" type="ORF">NCTC12282_02535</name>
</gene>
<dbReference type="PROSITE" id="PS50109">
    <property type="entry name" value="HIS_KIN"/>
    <property type="match status" value="1"/>
</dbReference>
<dbReference type="InterPro" id="IPR038188">
    <property type="entry name" value="TorS_sensor_sf"/>
</dbReference>
<evidence type="ECO:0000313" key="24">
    <source>
        <dbReference type="Proteomes" id="UP000373449"/>
    </source>
</evidence>
<evidence type="ECO:0000256" key="5">
    <source>
        <dbReference type="ARBA" id="ARBA00022519"/>
    </source>
</evidence>
<keyword evidence="4" id="KW-1003">Cell membrane</keyword>
<dbReference type="OrthoDB" id="9770795at2"/>
<dbReference type="Proteomes" id="UP000373449">
    <property type="component" value="Unassembled WGS sequence"/>
</dbReference>
<keyword evidence="14 17" id="KW-0472">Membrane</keyword>
<evidence type="ECO:0000256" key="10">
    <source>
        <dbReference type="ARBA" id="ARBA00022777"/>
    </source>
</evidence>
<dbReference type="SUPFAM" id="SSF47384">
    <property type="entry name" value="Homodimeric domain of signal transducing histidine kinase"/>
    <property type="match status" value="1"/>
</dbReference>
<feature type="modified residue" description="Phosphohistidine" evidence="15">
    <location>
        <position position="861"/>
    </location>
</feature>
<dbReference type="SUPFAM" id="SSF55874">
    <property type="entry name" value="ATPase domain of HSP90 chaperone/DNA topoisomerase II/histidine kinase"/>
    <property type="match status" value="1"/>
</dbReference>
<dbReference type="InterPro" id="IPR003594">
    <property type="entry name" value="HATPase_dom"/>
</dbReference>
<dbReference type="PROSITE" id="PS50894">
    <property type="entry name" value="HPT"/>
    <property type="match status" value="1"/>
</dbReference>
<dbReference type="CDD" id="cd16922">
    <property type="entry name" value="HATPase_EvgS-ArcB-TorS-like"/>
    <property type="match status" value="1"/>
</dbReference>
<evidence type="ECO:0000256" key="3">
    <source>
        <dbReference type="ARBA" id="ARBA00012438"/>
    </source>
</evidence>
<keyword evidence="10 21" id="KW-0418">Kinase</keyword>
<keyword evidence="13" id="KW-0902">Two-component regulatory system</keyword>
<dbReference type="InterPro" id="IPR036097">
    <property type="entry name" value="HisK_dim/P_sf"/>
</dbReference>
<dbReference type="RefSeq" id="WP_036015925.1">
    <property type="nucleotide sequence ID" value="NZ_CAADJA010000002.1"/>
</dbReference>
<dbReference type="InterPro" id="IPR004358">
    <property type="entry name" value="Sig_transdc_His_kin-like_C"/>
</dbReference>
<dbReference type="CDD" id="cd17546">
    <property type="entry name" value="REC_hyHK_CKI1_RcsC-like"/>
    <property type="match status" value="1"/>
</dbReference>
<dbReference type="InterPro" id="IPR001789">
    <property type="entry name" value="Sig_transdc_resp-reg_receiver"/>
</dbReference>
<keyword evidence="8 17" id="KW-0812">Transmembrane</keyword>
<dbReference type="NCBIfam" id="TIGR02956">
    <property type="entry name" value="TMAO_torS"/>
    <property type="match status" value="1"/>
</dbReference>
<evidence type="ECO:0000256" key="7">
    <source>
        <dbReference type="ARBA" id="ARBA00022679"/>
    </source>
</evidence>
<evidence type="ECO:0000313" key="21">
    <source>
        <dbReference type="EMBL" id="PHI29355.1"/>
    </source>
</evidence>
<dbReference type="AlphaFoldDB" id="A0A2C6DLM4"/>
<dbReference type="SMART" id="SM00387">
    <property type="entry name" value="HATPase_c"/>
    <property type="match status" value="1"/>
</dbReference>
<dbReference type="Pfam" id="PF02518">
    <property type="entry name" value="HATPase_c"/>
    <property type="match status" value="1"/>
</dbReference>
<dbReference type="Pfam" id="PF01627">
    <property type="entry name" value="Hpt"/>
    <property type="match status" value="1"/>
</dbReference>
<dbReference type="PROSITE" id="PS50110">
    <property type="entry name" value="RESPONSE_REGULATORY"/>
    <property type="match status" value="1"/>
</dbReference>
<dbReference type="Gene3D" id="3.30.565.10">
    <property type="entry name" value="Histidine kinase-like ATPase, C-terminal domain"/>
    <property type="match status" value="1"/>
</dbReference>
<protein>
    <recommendedName>
        <fullName evidence="3">histidine kinase</fullName>
        <ecNumber evidence="3">2.7.13.3</ecNumber>
    </recommendedName>
</protein>
<dbReference type="EMBL" id="CAADJA010000002">
    <property type="protein sequence ID" value="VFS47597.1"/>
    <property type="molecule type" value="Genomic_DNA"/>
</dbReference>
<keyword evidence="23" id="KW-1185">Reference proteome</keyword>
<evidence type="ECO:0000313" key="22">
    <source>
        <dbReference type="EMBL" id="VFS47597.1"/>
    </source>
</evidence>
<evidence type="ECO:0000256" key="9">
    <source>
        <dbReference type="ARBA" id="ARBA00022741"/>
    </source>
</evidence>
<dbReference type="GO" id="GO:0005524">
    <property type="term" value="F:ATP binding"/>
    <property type="evidence" value="ECO:0007669"/>
    <property type="project" value="UniProtKB-KW"/>
</dbReference>
<dbReference type="Pfam" id="PF21689">
    <property type="entry name" value="TorS_sensor_domain"/>
    <property type="match status" value="1"/>
</dbReference>
<dbReference type="InterPro" id="IPR011006">
    <property type="entry name" value="CheY-like_superfamily"/>
</dbReference>
<dbReference type="Gene3D" id="1.10.287.130">
    <property type="match status" value="1"/>
</dbReference>
<dbReference type="InterPro" id="IPR036890">
    <property type="entry name" value="HATPase_C_sf"/>
</dbReference>
<evidence type="ECO:0000256" key="15">
    <source>
        <dbReference type="PROSITE-ProRule" id="PRU00110"/>
    </source>
</evidence>
<evidence type="ECO:0000256" key="12">
    <source>
        <dbReference type="ARBA" id="ARBA00022989"/>
    </source>
</evidence>
<reference evidence="21" key="1">
    <citation type="submission" date="2017-09" db="EMBL/GenBank/DDBJ databases">
        <title>FDA dAtabase for Regulatory Grade micrObial Sequences (FDA-ARGOS): Supporting development and validation of Infectious Disease Dx tests.</title>
        <authorList>
            <person name="Minogue T."/>
            <person name="Wolcott M."/>
            <person name="Wasieloski L."/>
            <person name="Aguilar W."/>
            <person name="Moore D."/>
            <person name="Tallon L.J."/>
            <person name="Sadzewicz L."/>
            <person name="Ott S."/>
            <person name="Zhao X."/>
            <person name="Nagaraj S."/>
            <person name="Vavikolanu K."/>
            <person name="Aluvathingal J."/>
            <person name="Nadendla S."/>
            <person name="Sichtig H."/>
        </authorList>
    </citation>
    <scope>NUCLEOTIDE SEQUENCE</scope>
    <source>
        <strain evidence="21">FDAARGOS_387</strain>
    </source>
</reference>
<dbReference type="SMART" id="SM00448">
    <property type="entry name" value="REC"/>
    <property type="match status" value="1"/>
</dbReference>